<feature type="transmembrane region" description="Helical" evidence="5">
    <location>
        <begin position="288"/>
        <end position="305"/>
    </location>
</feature>
<feature type="domain" description="Integral membrane bound transporter" evidence="6">
    <location>
        <begin position="307"/>
        <end position="407"/>
    </location>
</feature>
<reference evidence="7" key="1">
    <citation type="submission" date="2016-01" db="EMBL/GenBank/DDBJ databases">
        <authorList>
            <person name="Peeters C."/>
        </authorList>
    </citation>
    <scope>NUCLEOTIDE SEQUENCE [LARGE SCALE GENOMIC DNA]</scope>
    <source>
        <strain evidence="7">LMG 29323</strain>
    </source>
</reference>
<feature type="transmembrane region" description="Helical" evidence="5">
    <location>
        <begin position="264"/>
        <end position="282"/>
    </location>
</feature>
<evidence type="ECO:0000256" key="4">
    <source>
        <dbReference type="ARBA" id="ARBA00023136"/>
    </source>
</evidence>
<dbReference type="InterPro" id="IPR006726">
    <property type="entry name" value="PHBA_efflux_AaeB/fusaric-R"/>
</dbReference>
<feature type="transmembrane region" description="Helical" evidence="5">
    <location>
        <begin position="99"/>
        <end position="116"/>
    </location>
</feature>
<dbReference type="AlphaFoldDB" id="A0A158AQJ0"/>
<evidence type="ECO:0000256" key="2">
    <source>
        <dbReference type="ARBA" id="ARBA00022692"/>
    </source>
</evidence>
<evidence type="ECO:0000313" key="7">
    <source>
        <dbReference type="EMBL" id="SAK60271.1"/>
    </source>
</evidence>
<feature type="transmembrane region" description="Helical" evidence="5">
    <location>
        <begin position="122"/>
        <end position="139"/>
    </location>
</feature>
<keyword evidence="4 5" id="KW-0472">Membrane</keyword>
<evidence type="ECO:0000259" key="6">
    <source>
        <dbReference type="Pfam" id="PF13515"/>
    </source>
</evidence>
<feature type="transmembrane region" description="Helical" evidence="5">
    <location>
        <begin position="317"/>
        <end position="335"/>
    </location>
</feature>
<feature type="transmembrane region" description="Helical" evidence="5">
    <location>
        <begin position="146"/>
        <end position="165"/>
    </location>
</feature>
<proteinExistence type="predicted"/>
<organism evidence="7 8">
    <name type="scientific">Caballeronia pedi</name>
    <dbReference type="NCBI Taxonomy" id="1777141"/>
    <lineage>
        <taxon>Bacteria</taxon>
        <taxon>Pseudomonadati</taxon>
        <taxon>Pseudomonadota</taxon>
        <taxon>Betaproteobacteria</taxon>
        <taxon>Burkholderiales</taxon>
        <taxon>Burkholderiaceae</taxon>
        <taxon>Caballeronia</taxon>
    </lineage>
</organism>
<gene>
    <name evidence="7" type="ORF">AWB80_02571</name>
</gene>
<sequence>MPTDSPRHAHPLQHESAAALGSLVHIIRDAFTALGRELIAIRPTPARALFATQAMLSVGLAVALAYAFHLSNIWWAAISGFAVMQSKFSACAQRGVQRVVGTVAGALIGAVAGPVIGDMPWLFVPLLGVIVGVSVYRALVSDAGYAWVLGAVTALMVTFEAHRLVSAAATASFALLRVAEVIVGTVACVAVSALFHAGVQHYRKSRGTPPVPRAQAASTVDRVDGVNAQTVTVIPSDAAQAVQALDAMHIARAEQTALAMRKRLAWQAAWSVMILAALAYTWNLPGFAQAMVTAVAVLILPASALGKPTHKPVAERMVQRFIGCLLAGAVSLALLPVLGENALACMFALCAGVWMGCHVQTGAQGASYVGRQFGIAFIMVFVQDHHWSSDPMPAAMRLAGILGGIVVLSGVMAVGAGWERRKGTKAMSGGFR</sequence>
<keyword evidence="3 5" id="KW-1133">Transmembrane helix</keyword>
<dbReference type="GO" id="GO:0005886">
    <property type="term" value="C:plasma membrane"/>
    <property type="evidence" value="ECO:0007669"/>
    <property type="project" value="InterPro"/>
</dbReference>
<dbReference type="OrthoDB" id="5946161at2"/>
<dbReference type="Pfam" id="PF04632">
    <property type="entry name" value="FUSC"/>
    <property type="match status" value="1"/>
</dbReference>
<evidence type="ECO:0000313" key="8">
    <source>
        <dbReference type="Proteomes" id="UP000054911"/>
    </source>
</evidence>
<dbReference type="STRING" id="1777141.AWB80_02571"/>
<keyword evidence="8" id="KW-1185">Reference proteome</keyword>
<evidence type="ECO:0000256" key="3">
    <source>
        <dbReference type="ARBA" id="ARBA00022989"/>
    </source>
</evidence>
<feature type="transmembrane region" description="Helical" evidence="5">
    <location>
        <begin position="48"/>
        <end position="67"/>
    </location>
</feature>
<protein>
    <submittedName>
        <fullName evidence="7">Fusaric acid resistance protein family protein</fullName>
    </submittedName>
</protein>
<keyword evidence="2 5" id="KW-0812">Transmembrane</keyword>
<dbReference type="RefSeq" id="WP_061175063.1">
    <property type="nucleotide sequence ID" value="NZ_FCOE02000007.1"/>
</dbReference>
<dbReference type="Pfam" id="PF13515">
    <property type="entry name" value="FUSC_2"/>
    <property type="match status" value="1"/>
</dbReference>
<comment type="subcellular location">
    <subcellularLocation>
        <location evidence="1">Membrane</location>
        <topology evidence="1">Multi-pass membrane protein</topology>
    </subcellularLocation>
</comment>
<comment type="caution">
    <text evidence="7">The sequence shown here is derived from an EMBL/GenBank/DDBJ whole genome shotgun (WGS) entry which is preliminary data.</text>
</comment>
<dbReference type="GO" id="GO:0022857">
    <property type="term" value="F:transmembrane transporter activity"/>
    <property type="evidence" value="ECO:0007669"/>
    <property type="project" value="InterPro"/>
</dbReference>
<name>A0A158AQJ0_9BURK</name>
<dbReference type="InterPro" id="IPR049453">
    <property type="entry name" value="Memb_transporter_dom"/>
</dbReference>
<accession>A0A158AQJ0</accession>
<evidence type="ECO:0000256" key="5">
    <source>
        <dbReference type="SAM" id="Phobius"/>
    </source>
</evidence>
<dbReference type="EMBL" id="FCOE02000007">
    <property type="protein sequence ID" value="SAK60271.1"/>
    <property type="molecule type" value="Genomic_DNA"/>
</dbReference>
<feature type="transmembrane region" description="Helical" evidence="5">
    <location>
        <begin position="394"/>
        <end position="418"/>
    </location>
</feature>
<feature type="transmembrane region" description="Helical" evidence="5">
    <location>
        <begin position="171"/>
        <end position="195"/>
    </location>
</feature>
<evidence type="ECO:0000256" key="1">
    <source>
        <dbReference type="ARBA" id="ARBA00004141"/>
    </source>
</evidence>
<dbReference type="Proteomes" id="UP000054911">
    <property type="component" value="Unassembled WGS sequence"/>
</dbReference>